<feature type="compositionally biased region" description="Low complexity" evidence="1">
    <location>
        <begin position="40"/>
        <end position="58"/>
    </location>
</feature>
<evidence type="ECO:0000256" key="2">
    <source>
        <dbReference type="SAM" id="SignalP"/>
    </source>
</evidence>
<protein>
    <submittedName>
        <fullName evidence="3">Uncharacterized protein</fullName>
    </submittedName>
</protein>
<name>A0A9X1P6V1_9BACT</name>
<evidence type="ECO:0000313" key="4">
    <source>
        <dbReference type="Proteomes" id="UP001139700"/>
    </source>
</evidence>
<feature type="signal peptide" evidence="2">
    <location>
        <begin position="1"/>
        <end position="21"/>
    </location>
</feature>
<proteinExistence type="predicted"/>
<keyword evidence="2" id="KW-0732">Signal</keyword>
<comment type="caution">
    <text evidence="3">The sequence shown here is derived from an EMBL/GenBank/DDBJ whole genome shotgun (WGS) entry which is preliminary data.</text>
</comment>
<gene>
    <name evidence="3" type="ORF">LXM24_03035</name>
</gene>
<accession>A0A9X1P6V1</accession>
<dbReference type="EMBL" id="JAJTTA010000001">
    <property type="protein sequence ID" value="MCF0039047.1"/>
    <property type="molecule type" value="Genomic_DNA"/>
</dbReference>
<dbReference type="AlphaFoldDB" id="A0A9X1P6V1"/>
<feature type="chain" id="PRO_5040997949" evidence="2">
    <location>
        <begin position="22"/>
        <end position="670"/>
    </location>
</feature>
<keyword evidence="4" id="KW-1185">Reference proteome</keyword>
<evidence type="ECO:0000313" key="3">
    <source>
        <dbReference type="EMBL" id="MCF0039047.1"/>
    </source>
</evidence>
<dbReference type="Proteomes" id="UP001139700">
    <property type="component" value="Unassembled WGS sequence"/>
</dbReference>
<sequence>MFRFVFIIFCGLMIFSNQANAQRRTSSPKRQILAPKKKATAAPKPAVTPTPDSIATPQATQAAPVATPTADTATAVRDAVRDTIITPDSSNIEISSDTLTEKEAEERLAKTEPAADSVKSFKIIIDDISYLSVCPGTTINIPFKTVGPYDEGNTFIAQLIDANGKSVPISLPVSKSPVKAVIPSYKIGGEVYRIQIVASVPVVRSQEVPIRLLQNASARLEVIDGTQSVRIMPGQDVNLKVNFTGAGPWSFLMSDSTVVYQTLSNPHYLTVKPKDVKAYKLMGVANACGSGAVSGEAIVNVNNNPEPKLELKEVEKIAKLCSGIPFQVPFNATGKYKDGNKFVVQIAERTGAFKTISTPDTTGYITTQIPTNYKPGEYKLRVVSSAPYLVSQTTNITIVSPTVATLQRDSLRLGENETGELTVKFTGGGPWFVLLSDGTYENNIQESPYKMKVKPVFDTNYQITSAGGLCGVGKFSGAAKVSVKSPPASITLEKLPQNMVCAGSTIEIPYKTEGRYNPNNKFSVQITDKSGRFVSLPTTVTPTAMKVKINNAAQGDTIRTQKIRIISSSPAVSSAIEELDVIAPDKASGEVSGKGTITAGRTTRIQLKFKNGLPPWSFTLSDGTAINGTFLNPYLISVSPATTTEYTISSLKSGCGTGTGKGSAVVTVSN</sequence>
<organism evidence="3 4">
    <name type="scientific">Dyadobacter fanqingshengii</name>
    <dbReference type="NCBI Taxonomy" id="2906443"/>
    <lineage>
        <taxon>Bacteria</taxon>
        <taxon>Pseudomonadati</taxon>
        <taxon>Bacteroidota</taxon>
        <taxon>Cytophagia</taxon>
        <taxon>Cytophagales</taxon>
        <taxon>Spirosomataceae</taxon>
        <taxon>Dyadobacter</taxon>
    </lineage>
</organism>
<dbReference type="RefSeq" id="WP_234611518.1">
    <property type="nucleotide sequence ID" value="NZ_CP098806.1"/>
</dbReference>
<feature type="region of interest" description="Disordered" evidence="1">
    <location>
        <begin position="25"/>
        <end position="58"/>
    </location>
</feature>
<reference evidence="3" key="1">
    <citation type="submission" date="2021-12" db="EMBL/GenBank/DDBJ databases">
        <title>Novel species in genus Dyadobacter.</title>
        <authorList>
            <person name="Ma C."/>
        </authorList>
    </citation>
    <scope>NUCLEOTIDE SEQUENCE</scope>
    <source>
        <strain evidence="3">CY399</strain>
    </source>
</reference>
<evidence type="ECO:0000256" key="1">
    <source>
        <dbReference type="SAM" id="MobiDB-lite"/>
    </source>
</evidence>